<reference evidence="2" key="1">
    <citation type="submission" date="2014-05" db="EMBL/GenBank/DDBJ databases">
        <authorList>
            <person name="Chronopoulou M."/>
        </authorList>
    </citation>
    <scope>NUCLEOTIDE SEQUENCE</scope>
    <source>
        <tissue evidence="2">Whole organism</tissue>
    </source>
</reference>
<name>A0A0K2V4J9_LEPSM</name>
<protein>
    <submittedName>
        <fullName evidence="2">Uncharacterized protein</fullName>
    </submittedName>
</protein>
<evidence type="ECO:0000313" key="2">
    <source>
        <dbReference type="EMBL" id="CDW44871.1"/>
    </source>
</evidence>
<accession>A0A0K2V4J9</accession>
<dbReference type="EMBL" id="HACA01027510">
    <property type="protein sequence ID" value="CDW44871.1"/>
    <property type="molecule type" value="Transcribed_RNA"/>
</dbReference>
<feature type="region of interest" description="Disordered" evidence="1">
    <location>
        <begin position="1"/>
        <end position="21"/>
    </location>
</feature>
<feature type="non-terminal residue" evidence="2">
    <location>
        <position position="67"/>
    </location>
</feature>
<sequence>MSSAQRRRNLTFVDSSSFQSGPSNINWHFCLNKLNRLRKSPGEFQSINGCINWSILLFSSRNRRMFL</sequence>
<organism evidence="2">
    <name type="scientific">Lepeophtheirus salmonis</name>
    <name type="common">Salmon louse</name>
    <name type="synonym">Caligus salmonis</name>
    <dbReference type="NCBI Taxonomy" id="72036"/>
    <lineage>
        <taxon>Eukaryota</taxon>
        <taxon>Metazoa</taxon>
        <taxon>Ecdysozoa</taxon>
        <taxon>Arthropoda</taxon>
        <taxon>Crustacea</taxon>
        <taxon>Multicrustacea</taxon>
        <taxon>Hexanauplia</taxon>
        <taxon>Copepoda</taxon>
        <taxon>Siphonostomatoida</taxon>
        <taxon>Caligidae</taxon>
        <taxon>Lepeophtheirus</taxon>
    </lineage>
</organism>
<evidence type="ECO:0000256" key="1">
    <source>
        <dbReference type="SAM" id="MobiDB-lite"/>
    </source>
</evidence>
<feature type="compositionally biased region" description="Polar residues" evidence="1">
    <location>
        <begin position="12"/>
        <end position="21"/>
    </location>
</feature>
<proteinExistence type="predicted"/>
<dbReference type="AlphaFoldDB" id="A0A0K2V4J9"/>